<keyword evidence="1" id="KW-0472">Membrane</keyword>
<feature type="transmembrane region" description="Helical" evidence="1">
    <location>
        <begin position="20"/>
        <end position="39"/>
    </location>
</feature>
<protein>
    <submittedName>
        <fullName evidence="2">Phage holin, lambda family</fullName>
    </submittedName>
</protein>
<gene>
    <name evidence="2" type="ORF">CKQ53_13065</name>
</gene>
<organism evidence="2 3">
    <name type="scientific">Lonsdalea britannica</name>
    <dbReference type="NCBI Taxonomy" id="1082704"/>
    <lineage>
        <taxon>Bacteria</taxon>
        <taxon>Pseudomonadati</taxon>
        <taxon>Pseudomonadota</taxon>
        <taxon>Gammaproteobacteria</taxon>
        <taxon>Enterobacterales</taxon>
        <taxon>Pectobacteriaceae</taxon>
        <taxon>Lonsdalea</taxon>
    </lineage>
</organism>
<evidence type="ECO:0000313" key="3">
    <source>
        <dbReference type="Proteomes" id="UP000263881"/>
    </source>
</evidence>
<evidence type="ECO:0000313" key="2">
    <source>
        <dbReference type="EMBL" id="AXW87808.1"/>
    </source>
</evidence>
<accession>A0AAD0SHK5</accession>
<keyword evidence="3" id="KW-1185">Reference proteome</keyword>
<dbReference type="AlphaFoldDB" id="A0AAD0SHK5"/>
<dbReference type="NCBIfam" id="TIGR01594">
    <property type="entry name" value="holin_lambda"/>
    <property type="match status" value="1"/>
</dbReference>
<reference evidence="2 3" key="1">
    <citation type="submission" date="2017-08" db="EMBL/GenBank/DDBJ databases">
        <title>Comparative genomics of bacteria isolated from necrotic lesions of AOD affected trees.</title>
        <authorList>
            <person name="Doonan J."/>
            <person name="Denman S."/>
            <person name="McDonald J.E."/>
        </authorList>
    </citation>
    <scope>NUCLEOTIDE SEQUENCE [LARGE SCALE GENOMIC DNA]</scope>
    <source>
        <strain evidence="2 3">477</strain>
    </source>
</reference>
<keyword evidence="1" id="KW-1133">Transmembrane helix</keyword>
<dbReference type="Proteomes" id="UP000263881">
    <property type="component" value="Chromosome"/>
</dbReference>
<proteinExistence type="predicted"/>
<sequence length="109" mass="11815">MQNNDYGFWADIANGLKNSWPQLFGAILAVLIRYGMLIYNGTEKKNEWIEGLVCGLLTLAITNSLDMFGLPITVSPAIGGAVGFIGVKKLSQMAINAFNKRFGGGDEDK</sequence>
<dbReference type="RefSeq" id="WP_100053526.1">
    <property type="nucleotide sequence ID" value="NZ_LUTN01000014.1"/>
</dbReference>
<dbReference type="EMBL" id="CP023009">
    <property type="protein sequence ID" value="AXW87808.1"/>
    <property type="molecule type" value="Genomic_DNA"/>
</dbReference>
<dbReference type="InterPro" id="IPR006481">
    <property type="entry name" value="Phage_lambda_GpS_holin"/>
</dbReference>
<evidence type="ECO:0000256" key="1">
    <source>
        <dbReference type="SAM" id="Phobius"/>
    </source>
</evidence>
<keyword evidence="1" id="KW-0812">Transmembrane</keyword>
<dbReference type="Pfam" id="PF05106">
    <property type="entry name" value="Phage_holin_3_1"/>
    <property type="match status" value="1"/>
</dbReference>
<dbReference type="KEGG" id="lbq:CKQ53_13065"/>
<name>A0AAD0SHK5_9GAMM</name>